<dbReference type="InterPro" id="IPR008979">
    <property type="entry name" value="Galactose-bd-like_sf"/>
</dbReference>
<evidence type="ECO:0000313" key="5">
    <source>
        <dbReference type="EMBL" id="WAR20499.1"/>
    </source>
</evidence>
<reference evidence="5" key="1">
    <citation type="submission" date="2022-11" db="EMBL/GenBank/DDBJ databases">
        <title>Centuries of genome instability and evolution in soft-shell clam transmissible cancer (bioRxiv).</title>
        <authorList>
            <person name="Hart S.F.M."/>
            <person name="Yonemitsu M.A."/>
            <person name="Giersch R.M."/>
            <person name="Beal B.F."/>
            <person name="Arriagada G."/>
            <person name="Davis B.W."/>
            <person name="Ostrander E.A."/>
            <person name="Goff S.P."/>
            <person name="Metzger M.J."/>
        </authorList>
    </citation>
    <scope>NUCLEOTIDE SEQUENCE</scope>
    <source>
        <strain evidence="5">MELC-2E11</strain>
        <tissue evidence="5">Siphon/mantle</tissue>
    </source>
</reference>
<protein>
    <submittedName>
        <fullName evidence="5">NEC2-like protein</fullName>
    </submittedName>
</protein>
<evidence type="ECO:0000256" key="3">
    <source>
        <dbReference type="ARBA" id="ARBA00022825"/>
    </source>
</evidence>
<dbReference type="Proteomes" id="UP001164746">
    <property type="component" value="Chromosome 11"/>
</dbReference>
<evidence type="ECO:0000256" key="2">
    <source>
        <dbReference type="ARBA" id="ARBA00022801"/>
    </source>
</evidence>
<dbReference type="PANTHER" id="PTHR42884:SF13">
    <property type="entry name" value="NEUROENDOCRINE CONVERTASE 2"/>
    <property type="match status" value="1"/>
</dbReference>
<dbReference type="PANTHER" id="PTHR42884">
    <property type="entry name" value="PROPROTEIN CONVERTASE SUBTILISIN/KEXIN-RELATED"/>
    <property type="match status" value="1"/>
</dbReference>
<evidence type="ECO:0000259" key="4">
    <source>
        <dbReference type="PROSITE" id="PS51829"/>
    </source>
</evidence>
<name>A0ABY7FH45_MYAAR</name>
<organism evidence="5 6">
    <name type="scientific">Mya arenaria</name>
    <name type="common">Soft-shell clam</name>
    <dbReference type="NCBI Taxonomy" id="6604"/>
    <lineage>
        <taxon>Eukaryota</taxon>
        <taxon>Metazoa</taxon>
        <taxon>Spiralia</taxon>
        <taxon>Lophotrochozoa</taxon>
        <taxon>Mollusca</taxon>
        <taxon>Bivalvia</taxon>
        <taxon>Autobranchia</taxon>
        <taxon>Heteroconchia</taxon>
        <taxon>Euheterodonta</taxon>
        <taxon>Imparidentia</taxon>
        <taxon>Neoheterodontei</taxon>
        <taxon>Myida</taxon>
        <taxon>Myoidea</taxon>
        <taxon>Myidae</taxon>
        <taxon>Mya</taxon>
    </lineage>
</organism>
<dbReference type="InterPro" id="IPR002884">
    <property type="entry name" value="P_dom"/>
</dbReference>
<proteinExistence type="predicted"/>
<dbReference type="EMBL" id="CP111022">
    <property type="protein sequence ID" value="WAR20499.1"/>
    <property type="molecule type" value="Genomic_DNA"/>
</dbReference>
<dbReference type="PROSITE" id="PS51829">
    <property type="entry name" value="P_HOMO_B"/>
    <property type="match status" value="1"/>
</dbReference>
<dbReference type="SUPFAM" id="SSF49785">
    <property type="entry name" value="Galactose-binding domain-like"/>
    <property type="match status" value="1"/>
</dbReference>
<feature type="domain" description="P/Homo B" evidence="4">
    <location>
        <begin position="79"/>
        <end position="233"/>
    </location>
</feature>
<dbReference type="SUPFAM" id="SSF52743">
    <property type="entry name" value="Subtilisin-like"/>
    <property type="match status" value="1"/>
</dbReference>
<keyword evidence="1" id="KW-0645">Protease</keyword>
<keyword evidence="6" id="KW-1185">Reference proteome</keyword>
<keyword evidence="2" id="KW-0378">Hydrolase</keyword>
<dbReference type="InterPro" id="IPR036852">
    <property type="entry name" value="Peptidase_S8/S53_dom_sf"/>
</dbReference>
<dbReference type="Gene3D" id="3.40.50.200">
    <property type="entry name" value="Peptidase S8/S53 domain"/>
    <property type="match status" value="1"/>
</dbReference>
<evidence type="ECO:0000256" key="1">
    <source>
        <dbReference type="ARBA" id="ARBA00022670"/>
    </source>
</evidence>
<evidence type="ECO:0000313" key="6">
    <source>
        <dbReference type="Proteomes" id="UP001164746"/>
    </source>
</evidence>
<keyword evidence="3" id="KW-0720">Serine protease</keyword>
<gene>
    <name evidence="5" type="ORF">MAR_002337</name>
</gene>
<accession>A0ABY7FH45</accession>
<dbReference type="Pfam" id="PF01483">
    <property type="entry name" value="P_proprotein"/>
    <property type="match status" value="1"/>
</dbReference>
<dbReference type="Gene3D" id="2.60.120.260">
    <property type="entry name" value="Galactose-binding domain-like"/>
    <property type="match status" value="1"/>
</dbReference>
<sequence length="233" mass="26568">MDYVYDNSCDLILKFSPANRNITWRDMQHLTVLSSKRNRLFDPYLKHFWQYNGAGLEFNHLFGYGVLDAGAMVLMARNRKPLPECFHRTAGSIVKKMSFGTNERITMTIDTDACQGSPNEVNYLGHLQAFATVKSTYRGNIAIHLTSPMNTTRSFVQILLSMILSQRPNDDVHKNGFTCWPFMTTHTWAEEPRGRWTLRVENVPGKNSANDEICSASGHWFCTGHVTPLTTTR</sequence>